<feature type="repeat" description="WD" evidence="5">
    <location>
        <begin position="137"/>
        <end position="176"/>
    </location>
</feature>
<dbReference type="InterPro" id="IPR020472">
    <property type="entry name" value="WD40_PAC1"/>
</dbReference>
<dbReference type="SMART" id="SM00326">
    <property type="entry name" value="SH3"/>
    <property type="match status" value="1"/>
</dbReference>
<keyword evidence="2 5" id="KW-0853">WD repeat</keyword>
<name>A0A9Q0L9R7_ANAIG</name>
<dbReference type="PRINTS" id="PR00320">
    <property type="entry name" value="GPROTEINBRPT"/>
</dbReference>
<dbReference type="PROSITE" id="PS50294">
    <property type="entry name" value="WD_REPEATS_REGION"/>
    <property type="match status" value="2"/>
</dbReference>
<dbReference type="SUPFAM" id="SSF50978">
    <property type="entry name" value="WD40 repeat-like"/>
    <property type="match status" value="1"/>
</dbReference>
<dbReference type="PROSITE" id="PS00678">
    <property type="entry name" value="WD_REPEATS_1"/>
    <property type="match status" value="3"/>
</dbReference>
<dbReference type="AlphaFoldDB" id="A0A9Q0L9R7"/>
<feature type="compositionally biased region" description="Polar residues" evidence="6">
    <location>
        <begin position="429"/>
        <end position="443"/>
    </location>
</feature>
<dbReference type="Proteomes" id="UP001149090">
    <property type="component" value="Unassembled WGS sequence"/>
</dbReference>
<keyword evidence="9" id="KW-1185">Reference proteome</keyword>
<dbReference type="PANTHER" id="PTHR19848">
    <property type="entry name" value="WD40 REPEAT PROTEIN"/>
    <property type="match status" value="1"/>
</dbReference>
<comment type="caution">
    <text evidence="8">The sequence shown here is derived from an EMBL/GenBank/DDBJ whole genome shotgun (WGS) entry which is preliminary data.</text>
</comment>
<dbReference type="Gene3D" id="1.20.1270.60">
    <property type="entry name" value="Arfaptin homology (AH) domain/BAR domain"/>
    <property type="match status" value="1"/>
</dbReference>
<evidence type="ECO:0000313" key="9">
    <source>
        <dbReference type="Proteomes" id="UP001149090"/>
    </source>
</evidence>
<feature type="repeat" description="WD" evidence="5">
    <location>
        <begin position="56"/>
        <end position="95"/>
    </location>
</feature>
<dbReference type="SUPFAM" id="SSF103657">
    <property type="entry name" value="BAR/IMD domain-like"/>
    <property type="match status" value="1"/>
</dbReference>
<proteinExistence type="predicted"/>
<protein>
    <submittedName>
        <fullName evidence="8">F-box/wd repeat-containing protein pof1</fullName>
    </submittedName>
</protein>
<dbReference type="InterPro" id="IPR015943">
    <property type="entry name" value="WD40/YVTN_repeat-like_dom_sf"/>
</dbReference>
<evidence type="ECO:0000259" key="7">
    <source>
        <dbReference type="PROSITE" id="PS50002"/>
    </source>
</evidence>
<feature type="repeat" description="WD" evidence="5">
    <location>
        <begin position="257"/>
        <end position="290"/>
    </location>
</feature>
<dbReference type="CDD" id="cd07307">
    <property type="entry name" value="BAR"/>
    <property type="match status" value="1"/>
</dbReference>
<dbReference type="SMART" id="SM00320">
    <property type="entry name" value="WD40"/>
    <property type="match status" value="8"/>
</dbReference>
<feature type="region of interest" description="Disordered" evidence="6">
    <location>
        <begin position="421"/>
        <end position="443"/>
    </location>
</feature>
<dbReference type="PROSITE" id="PS50002">
    <property type="entry name" value="SH3"/>
    <property type="match status" value="1"/>
</dbReference>
<dbReference type="InterPro" id="IPR036028">
    <property type="entry name" value="SH3-like_dom_sf"/>
</dbReference>
<feature type="repeat" description="WD" evidence="5">
    <location>
        <begin position="16"/>
        <end position="55"/>
    </location>
</feature>
<dbReference type="InterPro" id="IPR027267">
    <property type="entry name" value="AH/BAR_dom_sf"/>
</dbReference>
<evidence type="ECO:0000256" key="5">
    <source>
        <dbReference type="PROSITE-ProRule" id="PRU00221"/>
    </source>
</evidence>
<dbReference type="InterPro" id="IPR001680">
    <property type="entry name" value="WD40_rpt"/>
</dbReference>
<keyword evidence="3" id="KW-0677">Repeat</keyword>
<reference evidence="8" key="1">
    <citation type="submission" date="2022-10" db="EMBL/GenBank/DDBJ databases">
        <title>Novel sulphate-reducing endosymbionts in the free-living metamonad Anaeramoeba.</title>
        <authorList>
            <person name="Jerlstrom-Hultqvist J."/>
            <person name="Cepicka I."/>
            <person name="Gallot-Lavallee L."/>
            <person name="Salas-Leiva D."/>
            <person name="Curtis B.A."/>
            <person name="Zahonova K."/>
            <person name="Pipaliya S."/>
            <person name="Dacks J."/>
            <person name="Roger A.J."/>
        </authorList>
    </citation>
    <scope>NUCLEOTIDE SEQUENCE</scope>
    <source>
        <strain evidence="8">BMAN</strain>
    </source>
</reference>
<dbReference type="InterPro" id="IPR036322">
    <property type="entry name" value="WD40_repeat_dom_sf"/>
</dbReference>
<dbReference type="Gene3D" id="2.30.30.40">
    <property type="entry name" value="SH3 Domains"/>
    <property type="match status" value="1"/>
</dbReference>
<dbReference type="Pfam" id="PF00400">
    <property type="entry name" value="WD40"/>
    <property type="match status" value="6"/>
</dbReference>
<dbReference type="CDD" id="cd00200">
    <property type="entry name" value="WD40"/>
    <property type="match status" value="1"/>
</dbReference>
<dbReference type="InterPro" id="IPR019775">
    <property type="entry name" value="WD40_repeat_CS"/>
</dbReference>
<feature type="region of interest" description="Disordered" evidence="6">
    <location>
        <begin position="703"/>
        <end position="747"/>
    </location>
</feature>
<dbReference type="SUPFAM" id="SSF50044">
    <property type="entry name" value="SH3-domain"/>
    <property type="match status" value="1"/>
</dbReference>
<evidence type="ECO:0000256" key="6">
    <source>
        <dbReference type="SAM" id="MobiDB-lite"/>
    </source>
</evidence>
<dbReference type="OrthoDB" id="674604at2759"/>
<evidence type="ECO:0000313" key="8">
    <source>
        <dbReference type="EMBL" id="KAJ5068470.1"/>
    </source>
</evidence>
<feature type="domain" description="SH3" evidence="7">
    <location>
        <begin position="627"/>
        <end position="685"/>
    </location>
</feature>
<feature type="repeat" description="WD" evidence="5">
    <location>
        <begin position="177"/>
        <end position="216"/>
    </location>
</feature>
<evidence type="ECO:0000256" key="3">
    <source>
        <dbReference type="ARBA" id="ARBA00022737"/>
    </source>
</evidence>
<evidence type="ECO:0000256" key="4">
    <source>
        <dbReference type="PROSITE-ProRule" id="PRU00192"/>
    </source>
</evidence>
<sequence>MAYESARYTLEPRTVLSGHTDRITSIALDEKTVWTSSFDNTVKQWEKTMGKNIKTLTGHTGKVLGVRFHQGEIYSFSQDATIRSWETQGLAKVKQVYSGHKGRITTVEFSGNRIFSGSADNTVKIWDISSGKCEHTFSGHSEQITSILTEKNVIYTSSTDKTVQTWDAETGQCTNVFVGHTSWVSSLTLHNGLLCTVANDGTIRSWDPSSGICVQVIEAHRVPITRAIFHDNLVYTAAYNGEVGVFNFLTSVPVHVFKAHTEKVSDILVKDNRLFTCSRDKTLRVWNTKNFRCDYAFQGSKFPLTCMAVTEGAIFTGGDDKSAIQWPGFKGKKIVGVKPKQRKPKYDPNTCKKPPTDALTVNAITKQYDVLKKHIEEVIKITEQFCKSAAQQSMLSKVAADSLVMFGENLEEEFRDYEHFQEQNKAKNSEQQNTPQKHSSNLLDSTNISSAYKHQDLNIGESLIRFGELQQNLDTQKEKFYQNVLREFSTPLKNFILILKKAKQPVKILESAWKEYSQKRRKDEARGTLAAIVDFSDVKTKFELAKLDAKKKFEEIHLFMNLQFLGSLCSIMNHQLRYHKRAYDMLCENYNTIFSLESRTALLDGKRSSFILQKNLLPVQEKKSKENPKGKYITTSSYKAQNEYELTFEPNMIITLVYKRVNYSVGSLDSKIGLFPNALVSPVGQDIQELTSGFGLDSLVDSETIDSEPRTETETDPRRTTDLSEENLGEFKSSLAKTTDVDSEKEK</sequence>
<dbReference type="PANTHER" id="PTHR19848:SF8">
    <property type="entry name" value="F-BOX AND WD REPEAT DOMAIN CONTAINING 7"/>
    <property type="match status" value="1"/>
</dbReference>
<evidence type="ECO:0000256" key="2">
    <source>
        <dbReference type="ARBA" id="ARBA00022574"/>
    </source>
</evidence>
<dbReference type="PROSITE" id="PS50082">
    <property type="entry name" value="WD_REPEATS_2"/>
    <property type="match status" value="6"/>
</dbReference>
<feature type="compositionally biased region" description="Basic and acidic residues" evidence="6">
    <location>
        <begin position="707"/>
        <end position="722"/>
    </location>
</feature>
<dbReference type="Gene3D" id="2.130.10.10">
    <property type="entry name" value="YVTN repeat-like/Quinoprotein amine dehydrogenase"/>
    <property type="match status" value="2"/>
</dbReference>
<dbReference type="InterPro" id="IPR001452">
    <property type="entry name" value="SH3_domain"/>
</dbReference>
<evidence type="ECO:0000256" key="1">
    <source>
        <dbReference type="ARBA" id="ARBA00022443"/>
    </source>
</evidence>
<accession>A0A9Q0L9R7</accession>
<feature type="repeat" description="WD" evidence="5">
    <location>
        <begin position="97"/>
        <end position="136"/>
    </location>
</feature>
<keyword evidence="1 4" id="KW-0728">SH3 domain</keyword>
<dbReference type="EMBL" id="JAPDFW010000114">
    <property type="protein sequence ID" value="KAJ5068470.1"/>
    <property type="molecule type" value="Genomic_DNA"/>
</dbReference>
<organism evidence="8 9">
    <name type="scientific">Anaeramoeba ignava</name>
    <name type="common">Anaerobic marine amoeba</name>
    <dbReference type="NCBI Taxonomy" id="1746090"/>
    <lineage>
        <taxon>Eukaryota</taxon>
        <taxon>Metamonada</taxon>
        <taxon>Anaeramoebidae</taxon>
        <taxon>Anaeramoeba</taxon>
    </lineage>
</organism>
<gene>
    <name evidence="8" type="ORF">M0811_02403</name>
</gene>